<keyword evidence="1" id="KW-0808">Transferase</keyword>
<sequence length="136" mass="15200">MQVKSLLRQVAGGGALIDFARKIRSRKIDSSADYWEGRYRDGGNSGAGSYGCLALFKAQFLNDFVRSEKVQSVIEFGSGDGAQLELAEYPVYTGLDVSRTVLDVAREKFRARPDIHFLHTSEYSPILKRTSSSRWT</sequence>
<dbReference type="RefSeq" id="WP_241445158.1">
    <property type="nucleotide sequence ID" value="NZ_JAKZHW010000001.1"/>
</dbReference>
<protein>
    <submittedName>
        <fullName evidence="1">Class I SAM-dependent methyltransferase</fullName>
    </submittedName>
</protein>
<proteinExistence type="predicted"/>
<dbReference type="EMBL" id="JAKZHW010000001">
    <property type="protein sequence ID" value="MCH8614674.1"/>
    <property type="molecule type" value="Genomic_DNA"/>
</dbReference>
<reference evidence="1 2" key="1">
    <citation type="submission" date="2022-03" db="EMBL/GenBank/DDBJ databases">
        <authorList>
            <person name="Jo J.-H."/>
            <person name="Im W.-T."/>
        </authorList>
    </citation>
    <scope>NUCLEOTIDE SEQUENCE [LARGE SCALE GENOMIC DNA]</scope>
    <source>
        <strain evidence="1 2">SM33</strain>
    </source>
</reference>
<dbReference type="SUPFAM" id="SSF53335">
    <property type="entry name" value="S-adenosyl-L-methionine-dependent methyltransferases"/>
    <property type="match status" value="1"/>
</dbReference>
<evidence type="ECO:0000313" key="1">
    <source>
        <dbReference type="EMBL" id="MCH8614674.1"/>
    </source>
</evidence>
<keyword evidence="2" id="KW-1185">Reference proteome</keyword>
<dbReference type="GO" id="GO:0008168">
    <property type="term" value="F:methyltransferase activity"/>
    <property type="evidence" value="ECO:0007669"/>
    <property type="project" value="UniProtKB-KW"/>
</dbReference>
<name>A0ABS9VJL1_9SPHN</name>
<evidence type="ECO:0000313" key="2">
    <source>
        <dbReference type="Proteomes" id="UP001203058"/>
    </source>
</evidence>
<organism evidence="1 2">
    <name type="scientific">Sphingomonas telluris</name>
    <dbReference type="NCBI Taxonomy" id="2907998"/>
    <lineage>
        <taxon>Bacteria</taxon>
        <taxon>Pseudomonadati</taxon>
        <taxon>Pseudomonadota</taxon>
        <taxon>Alphaproteobacteria</taxon>
        <taxon>Sphingomonadales</taxon>
        <taxon>Sphingomonadaceae</taxon>
        <taxon>Sphingomonas</taxon>
    </lineage>
</organism>
<keyword evidence="1" id="KW-0489">Methyltransferase</keyword>
<dbReference type="InterPro" id="IPR029063">
    <property type="entry name" value="SAM-dependent_MTases_sf"/>
</dbReference>
<dbReference type="Gene3D" id="3.40.50.150">
    <property type="entry name" value="Vaccinia Virus protein VP39"/>
    <property type="match status" value="1"/>
</dbReference>
<dbReference type="GO" id="GO:0032259">
    <property type="term" value="P:methylation"/>
    <property type="evidence" value="ECO:0007669"/>
    <property type="project" value="UniProtKB-KW"/>
</dbReference>
<gene>
    <name evidence="1" type="ORF">LZ016_00945</name>
</gene>
<comment type="caution">
    <text evidence="1">The sequence shown here is derived from an EMBL/GenBank/DDBJ whole genome shotgun (WGS) entry which is preliminary data.</text>
</comment>
<dbReference type="Proteomes" id="UP001203058">
    <property type="component" value="Unassembled WGS sequence"/>
</dbReference>
<accession>A0ABS9VJL1</accession>